<dbReference type="SUPFAM" id="SSF47413">
    <property type="entry name" value="lambda repressor-like DNA-binding domains"/>
    <property type="match status" value="1"/>
</dbReference>
<name>A0A2P7BR90_9HYPH</name>
<evidence type="ECO:0000313" key="4">
    <source>
        <dbReference type="Proteomes" id="UP000241444"/>
    </source>
</evidence>
<dbReference type="SMART" id="SM00530">
    <property type="entry name" value="HTH_XRE"/>
    <property type="match status" value="1"/>
</dbReference>
<dbReference type="PROSITE" id="PS50943">
    <property type="entry name" value="HTH_CROC1"/>
    <property type="match status" value="1"/>
</dbReference>
<gene>
    <name evidence="3" type="ORF">CU102_11430</name>
</gene>
<dbReference type="EMBL" id="PGGO01000007">
    <property type="protein sequence ID" value="PSH68979.1"/>
    <property type="molecule type" value="Genomic_DNA"/>
</dbReference>
<dbReference type="OrthoDB" id="9154356at2"/>
<comment type="caution">
    <text evidence="3">The sequence shown here is derived from an EMBL/GenBank/DDBJ whole genome shotgun (WGS) entry which is preliminary data.</text>
</comment>
<keyword evidence="4" id="KW-1185">Reference proteome</keyword>
<dbReference type="InterPro" id="IPR001387">
    <property type="entry name" value="Cro/C1-type_HTH"/>
</dbReference>
<dbReference type="CDD" id="cd00093">
    <property type="entry name" value="HTH_XRE"/>
    <property type="match status" value="1"/>
</dbReference>
<dbReference type="Pfam" id="PF01381">
    <property type="entry name" value="HTH_3"/>
    <property type="match status" value="1"/>
</dbReference>
<evidence type="ECO:0000259" key="2">
    <source>
        <dbReference type="PROSITE" id="PS50943"/>
    </source>
</evidence>
<sequence>MYRMSIMIGSESEILCELGDILRHARLAAAMTQEQVADLAGISRPRYRDIEKGTAAARATTLMNVARALGLEMMLVPQVMVPAVQALLRPHSDDDLPAFVSQPDDDDHGPSLSRT</sequence>
<accession>A0A2P7BR90</accession>
<evidence type="ECO:0000313" key="3">
    <source>
        <dbReference type="EMBL" id="PSH68979.1"/>
    </source>
</evidence>
<dbReference type="AlphaFoldDB" id="A0A2P7BR90"/>
<evidence type="ECO:0000256" key="1">
    <source>
        <dbReference type="SAM" id="MobiDB-lite"/>
    </source>
</evidence>
<organism evidence="3 4">
    <name type="scientific">Phyllobacterium brassicacearum</name>
    <dbReference type="NCBI Taxonomy" id="314235"/>
    <lineage>
        <taxon>Bacteria</taxon>
        <taxon>Pseudomonadati</taxon>
        <taxon>Pseudomonadota</taxon>
        <taxon>Alphaproteobacteria</taxon>
        <taxon>Hyphomicrobiales</taxon>
        <taxon>Phyllobacteriaceae</taxon>
        <taxon>Phyllobacterium</taxon>
    </lineage>
</organism>
<reference evidence="4" key="1">
    <citation type="submission" date="2017-11" db="EMBL/GenBank/DDBJ databases">
        <authorList>
            <person name="Kuznetsova I."/>
            <person name="Sazanova A."/>
            <person name="Chirak E."/>
            <person name="Safronova V."/>
            <person name="Willems A."/>
        </authorList>
    </citation>
    <scope>NUCLEOTIDE SEQUENCE [LARGE SCALE GENOMIC DNA]</scope>
    <source>
        <strain evidence="4">STM 196</strain>
    </source>
</reference>
<protein>
    <submittedName>
        <fullName evidence="3">Transcriptional regulator</fullName>
    </submittedName>
</protein>
<dbReference type="InterPro" id="IPR010982">
    <property type="entry name" value="Lambda_DNA-bd_dom_sf"/>
</dbReference>
<feature type="domain" description="HTH cro/C1-type" evidence="2">
    <location>
        <begin position="22"/>
        <end position="76"/>
    </location>
</feature>
<feature type="region of interest" description="Disordered" evidence="1">
    <location>
        <begin position="94"/>
        <end position="115"/>
    </location>
</feature>
<dbReference type="Proteomes" id="UP000241444">
    <property type="component" value="Unassembled WGS sequence"/>
</dbReference>
<proteinExistence type="predicted"/>
<dbReference type="GO" id="GO:0003677">
    <property type="term" value="F:DNA binding"/>
    <property type="evidence" value="ECO:0007669"/>
    <property type="project" value="InterPro"/>
</dbReference>
<dbReference type="Gene3D" id="1.10.260.40">
    <property type="entry name" value="lambda repressor-like DNA-binding domains"/>
    <property type="match status" value="1"/>
</dbReference>